<gene>
    <name evidence="2" type="ORF">S01H4_65672</name>
</gene>
<evidence type="ECO:0000313" key="2">
    <source>
        <dbReference type="EMBL" id="GAH27822.1"/>
    </source>
</evidence>
<sequence length="99" mass="11587">EEKARKIEEERLRKEEAFKKALEAEKAGDEKKAAKELEKAEESEEEETMLSLEPKFKAVMPETKGTSIRENWKFRVKNLKEVPREWLKLDEVKVGAAVR</sequence>
<feature type="non-terminal residue" evidence="2">
    <location>
        <position position="1"/>
    </location>
</feature>
<comment type="caution">
    <text evidence="2">The sequence shown here is derived from an EMBL/GenBank/DDBJ whole genome shotgun (WGS) entry which is preliminary data.</text>
</comment>
<name>X1E5I4_9ZZZZ</name>
<proteinExistence type="predicted"/>
<feature type="compositionally biased region" description="Basic and acidic residues" evidence="1">
    <location>
        <begin position="23"/>
        <end position="40"/>
    </location>
</feature>
<dbReference type="EMBL" id="BART01040281">
    <property type="protein sequence ID" value="GAH27822.1"/>
    <property type="molecule type" value="Genomic_DNA"/>
</dbReference>
<accession>X1E5I4</accession>
<feature type="non-terminal residue" evidence="2">
    <location>
        <position position="99"/>
    </location>
</feature>
<organism evidence="2">
    <name type="scientific">marine sediment metagenome</name>
    <dbReference type="NCBI Taxonomy" id="412755"/>
    <lineage>
        <taxon>unclassified sequences</taxon>
        <taxon>metagenomes</taxon>
        <taxon>ecological metagenomes</taxon>
    </lineage>
</organism>
<evidence type="ECO:0000256" key="1">
    <source>
        <dbReference type="SAM" id="MobiDB-lite"/>
    </source>
</evidence>
<dbReference type="AlphaFoldDB" id="X1E5I4"/>
<reference evidence="2" key="1">
    <citation type="journal article" date="2014" name="Front. Microbiol.">
        <title>High frequency of phylogenetically diverse reductive dehalogenase-homologous genes in deep subseafloor sedimentary metagenomes.</title>
        <authorList>
            <person name="Kawai M."/>
            <person name="Futagami T."/>
            <person name="Toyoda A."/>
            <person name="Takaki Y."/>
            <person name="Nishi S."/>
            <person name="Hori S."/>
            <person name="Arai W."/>
            <person name="Tsubouchi T."/>
            <person name="Morono Y."/>
            <person name="Uchiyama I."/>
            <person name="Ito T."/>
            <person name="Fujiyama A."/>
            <person name="Inagaki F."/>
            <person name="Takami H."/>
        </authorList>
    </citation>
    <scope>NUCLEOTIDE SEQUENCE</scope>
    <source>
        <strain evidence="2">Expedition CK06-06</strain>
    </source>
</reference>
<feature type="region of interest" description="Disordered" evidence="1">
    <location>
        <begin position="23"/>
        <end position="49"/>
    </location>
</feature>
<protein>
    <submittedName>
        <fullName evidence="2">Uncharacterized protein</fullName>
    </submittedName>
</protein>